<proteinExistence type="predicted"/>
<evidence type="ECO:0000313" key="1">
    <source>
        <dbReference type="EMBL" id="CAG8583635.1"/>
    </source>
</evidence>
<accession>A0ACA9MFI8</accession>
<evidence type="ECO:0000313" key="2">
    <source>
        <dbReference type="Proteomes" id="UP000789366"/>
    </source>
</evidence>
<name>A0ACA9MFI8_9GLOM</name>
<keyword evidence="2" id="KW-1185">Reference proteome</keyword>
<dbReference type="Proteomes" id="UP000789366">
    <property type="component" value="Unassembled WGS sequence"/>
</dbReference>
<gene>
    <name evidence="1" type="ORF">SPELUC_LOCUS6466</name>
</gene>
<reference evidence="1" key="1">
    <citation type="submission" date="2021-06" db="EMBL/GenBank/DDBJ databases">
        <authorList>
            <person name="Kallberg Y."/>
            <person name="Tangrot J."/>
            <person name="Rosling A."/>
        </authorList>
    </citation>
    <scope>NUCLEOTIDE SEQUENCE</scope>
    <source>
        <strain evidence="1">28 12/20/2015</strain>
    </source>
</reference>
<organism evidence="1 2">
    <name type="scientific">Cetraspora pellucida</name>
    <dbReference type="NCBI Taxonomy" id="1433469"/>
    <lineage>
        <taxon>Eukaryota</taxon>
        <taxon>Fungi</taxon>
        <taxon>Fungi incertae sedis</taxon>
        <taxon>Mucoromycota</taxon>
        <taxon>Glomeromycotina</taxon>
        <taxon>Glomeromycetes</taxon>
        <taxon>Diversisporales</taxon>
        <taxon>Gigasporaceae</taxon>
        <taxon>Cetraspora</taxon>
    </lineage>
</organism>
<dbReference type="EMBL" id="CAJVPW010007661">
    <property type="protein sequence ID" value="CAG8583635.1"/>
    <property type="molecule type" value="Genomic_DNA"/>
</dbReference>
<sequence>MFCEIRWYSLAKVCIGVLAYKQSFQYCLTLSETRCPKYSKIDNNVIKDIIYNKYHFATNDMLMKVVKPVVDAIGRLESNNSTLADIFKELIHIYYELSSLQVPIDGFQEHALAVINKCVREFESNIYFIALFFSPTHKKLAVFKKMNGDKIICASLELAKLFSTLGLVKSKSRNKITLDNLSILRQLRNELKKKVPTKDKKHRTIFEPLIDSNKTLEIFFDEENEMLEDLEKELEKIIIENEAFFMKEPFNFEMFKRDQEALENLPQVNVEQDLFLEENWSVDDIILENL</sequence>
<comment type="caution">
    <text evidence="1">The sequence shown here is derived from an EMBL/GenBank/DDBJ whole genome shotgun (WGS) entry which is preliminary data.</text>
</comment>
<protein>
    <submittedName>
        <fullName evidence="1">3790_t:CDS:1</fullName>
    </submittedName>
</protein>